<proteinExistence type="inferred from homology"/>
<dbReference type="Proteomes" id="UP000799324">
    <property type="component" value="Unassembled WGS sequence"/>
</dbReference>
<reference evidence="8" key="1">
    <citation type="journal article" date="2020" name="Stud. Mycol.">
        <title>101 Dothideomycetes genomes: a test case for predicting lifestyles and emergence of pathogens.</title>
        <authorList>
            <person name="Haridas S."/>
            <person name="Albert R."/>
            <person name="Binder M."/>
            <person name="Bloem J."/>
            <person name="Labutti K."/>
            <person name="Salamov A."/>
            <person name="Andreopoulos B."/>
            <person name="Baker S."/>
            <person name="Barry K."/>
            <person name="Bills G."/>
            <person name="Bluhm B."/>
            <person name="Cannon C."/>
            <person name="Castanera R."/>
            <person name="Culley D."/>
            <person name="Daum C."/>
            <person name="Ezra D."/>
            <person name="Gonzalez J."/>
            <person name="Henrissat B."/>
            <person name="Kuo A."/>
            <person name="Liang C."/>
            <person name="Lipzen A."/>
            <person name="Lutzoni F."/>
            <person name="Magnuson J."/>
            <person name="Mondo S."/>
            <person name="Nolan M."/>
            <person name="Ohm R."/>
            <person name="Pangilinan J."/>
            <person name="Park H.-J."/>
            <person name="Ramirez L."/>
            <person name="Alfaro M."/>
            <person name="Sun H."/>
            <person name="Tritt A."/>
            <person name="Yoshinaga Y."/>
            <person name="Zwiers L.-H."/>
            <person name="Turgeon B."/>
            <person name="Goodwin S."/>
            <person name="Spatafora J."/>
            <person name="Crous P."/>
            <person name="Grigoriev I."/>
        </authorList>
    </citation>
    <scope>NUCLEOTIDE SEQUENCE</scope>
    <source>
        <strain evidence="8">CBS 122681</strain>
    </source>
</reference>
<dbReference type="InterPro" id="IPR036188">
    <property type="entry name" value="FAD/NAD-bd_sf"/>
</dbReference>
<sequence length="222" mass="24916">MVESVDLLYPCTYAFWLQKTRSRIHDPRIADILAPTQQPYAFGCKRSALEQGFFEIFNEPHVDIVDVSSKGTPIVDITERGIKTSETEYEFDYIVCATGYDALTGGLRQIDITNAKGEKIVEHCKDGTKTHLGMAVNGFPNLFFTYGPQAPTAFCNGPTCAELQGDWIARTMGFLRERGLERIEGKRESEEEWTEGVWKLVGASLLPTVDSWYMSVNIPGKM</sequence>
<keyword evidence="4" id="KW-0274">FAD</keyword>
<keyword evidence="5" id="KW-0521">NADP</keyword>
<evidence type="ECO:0000256" key="4">
    <source>
        <dbReference type="ARBA" id="ARBA00022827"/>
    </source>
</evidence>
<dbReference type="OrthoDB" id="66881at2759"/>
<evidence type="ECO:0000256" key="1">
    <source>
        <dbReference type="ARBA" id="ARBA00001974"/>
    </source>
</evidence>
<dbReference type="PANTHER" id="PTHR43098">
    <property type="entry name" value="L-ORNITHINE N(5)-MONOOXYGENASE-RELATED"/>
    <property type="match status" value="1"/>
</dbReference>
<evidence type="ECO:0000256" key="5">
    <source>
        <dbReference type="ARBA" id="ARBA00022857"/>
    </source>
</evidence>
<evidence type="ECO:0000256" key="6">
    <source>
        <dbReference type="ARBA" id="ARBA00023002"/>
    </source>
</evidence>
<keyword evidence="7" id="KW-0503">Monooxygenase</keyword>
<protein>
    <recommendedName>
        <fullName evidence="10">FAD/NAD(P)-binding domain-containing protein</fullName>
    </recommendedName>
</protein>
<dbReference type="GO" id="GO:0004497">
    <property type="term" value="F:monooxygenase activity"/>
    <property type="evidence" value="ECO:0007669"/>
    <property type="project" value="UniProtKB-KW"/>
</dbReference>
<comment type="cofactor">
    <cofactor evidence="1">
        <name>FAD</name>
        <dbReference type="ChEBI" id="CHEBI:57692"/>
    </cofactor>
</comment>
<evidence type="ECO:0000313" key="9">
    <source>
        <dbReference type="Proteomes" id="UP000799324"/>
    </source>
</evidence>
<evidence type="ECO:0008006" key="10">
    <source>
        <dbReference type="Google" id="ProtNLM"/>
    </source>
</evidence>
<name>A0A6A6TJ42_9PLEO</name>
<dbReference type="Gene3D" id="3.50.50.60">
    <property type="entry name" value="FAD/NAD(P)-binding domain"/>
    <property type="match status" value="1"/>
</dbReference>
<dbReference type="SUPFAM" id="SSF51905">
    <property type="entry name" value="FAD/NAD(P)-binding domain"/>
    <property type="match status" value="1"/>
</dbReference>
<dbReference type="PANTHER" id="PTHR43098:SF3">
    <property type="entry name" value="L-ORNITHINE N(5)-MONOOXYGENASE-RELATED"/>
    <property type="match status" value="1"/>
</dbReference>
<dbReference type="EMBL" id="MU004308">
    <property type="protein sequence ID" value="KAF2659321.1"/>
    <property type="molecule type" value="Genomic_DNA"/>
</dbReference>
<gene>
    <name evidence="8" type="ORF">K491DRAFT_675772</name>
</gene>
<organism evidence="8 9">
    <name type="scientific">Lophiostoma macrostomum CBS 122681</name>
    <dbReference type="NCBI Taxonomy" id="1314788"/>
    <lineage>
        <taxon>Eukaryota</taxon>
        <taxon>Fungi</taxon>
        <taxon>Dikarya</taxon>
        <taxon>Ascomycota</taxon>
        <taxon>Pezizomycotina</taxon>
        <taxon>Dothideomycetes</taxon>
        <taxon>Pleosporomycetidae</taxon>
        <taxon>Pleosporales</taxon>
        <taxon>Lophiostomataceae</taxon>
        <taxon>Lophiostoma</taxon>
    </lineage>
</organism>
<evidence type="ECO:0000256" key="3">
    <source>
        <dbReference type="ARBA" id="ARBA00022630"/>
    </source>
</evidence>
<keyword evidence="9" id="KW-1185">Reference proteome</keyword>
<accession>A0A6A6TJ42</accession>
<comment type="similarity">
    <text evidence="2">Belongs to the FAD-binding monooxygenase family.</text>
</comment>
<keyword evidence="3" id="KW-0285">Flavoprotein</keyword>
<evidence type="ECO:0000256" key="2">
    <source>
        <dbReference type="ARBA" id="ARBA00010139"/>
    </source>
</evidence>
<dbReference type="InterPro" id="IPR050775">
    <property type="entry name" value="FAD-binding_Monooxygenases"/>
</dbReference>
<evidence type="ECO:0000313" key="8">
    <source>
        <dbReference type="EMBL" id="KAF2659321.1"/>
    </source>
</evidence>
<keyword evidence="6" id="KW-0560">Oxidoreductase</keyword>
<dbReference type="AlphaFoldDB" id="A0A6A6TJ42"/>
<evidence type="ECO:0000256" key="7">
    <source>
        <dbReference type="ARBA" id="ARBA00023033"/>
    </source>
</evidence>